<feature type="chain" id="PRO_5046364589" description="3-keto-alpha-glucoside-1,2-lyase/3-keto-2-hydroxy-glucal hydratase domain-containing protein" evidence="1">
    <location>
        <begin position="20"/>
        <end position="205"/>
    </location>
</feature>
<dbReference type="Gene3D" id="2.60.120.560">
    <property type="entry name" value="Exo-inulinase, domain 1"/>
    <property type="match status" value="1"/>
</dbReference>
<proteinExistence type="predicted"/>
<gene>
    <name evidence="3" type="ORF">LzC2_08430</name>
</gene>
<dbReference type="Proteomes" id="UP000609651">
    <property type="component" value="Unassembled WGS sequence"/>
</dbReference>
<keyword evidence="4" id="KW-1185">Reference proteome</keyword>
<dbReference type="EMBL" id="WTPX01000016">
    <property type="protein sequence ID" value="NNJ24783.1"/>
    <property type="molecule type" value="Genomic_DNA"/>
</dbReference>
<feature type="domain" description="3-keto-alpha-glucoside-1,2-lyase/3-keto-2-hydroxy-glucal hydratase" evidence="2">
    <location>
        <begin position="29"/>
        <end position="198"/>
    </location>
</feature>
<reference evidence="3 4" key="1">
    <citation type="journal article" date="2020" name="Syst. Appl. Microbiol.">
        <title>Alienimonas chondri sp. nov., a novel planctomycete isolated from the biofilm of the red alga Chondrus crispus.</title>
        <authorList>
            <person name="Vitorino I."/>
            <person name="Albuquerque L."/>
            <person name="Wiegand S."/>
            <person name="Kallscheuer N."/>
            <person name="da Costa M.S."/>
            <person name="Lobo-da-Cunha A."/>
            <person name="Jogler C."/>
            <person name="Lage O.M."/>
        </authorList>
    </citation>
    <scope>NUCLEOTIDE SEQUENCE [LARGE SCALE GENOMIC DNA]</scope>
    <source>
        <strain evidence="3 4">LzC2</strain>
    </source>
</reference>
<evidence type="ECO:0000259" key="2">
    <source>
        <dbReference type="Pfam" id="PF06439"/>
    </source>
</evidence>
<evidence type="ECO:0000313" key="3">
    <source>
        <dbReference type="EMBL" id="NNJ24783.1"/>
    </source>
</evidence>
<protein>
    <recommendedName>
        <fullName evidence="2">3-keto-alpha-glucoside-1,2-lyase/3-keto-2-hydroxy-glucal hydratase domain-containing protein</fullName>
    </recommendedName>
</protein>
<dbReference type="RefSeq" id="WP_171184091.1">
    <property type="nucleotide sequence ID" value="NZ_WTPX01000016.1"/>
</dbReference>
<sequence>MTPLALCLAPLCLTLGAAAPDHHEEAEDGWVSMFDGKTLDGWKISENGAWAVEDGAIKVSGNRSHLFHGKELTDFVFECEVKTTPGSNSGIFICTKYQDEGWPTQGYEVQVNVSHKDPVKSGSLYNTVKRFDAGVPDDEWYTQRIEVRGDKVRVSINDELLYEFVEPPGVTIPRKLGKGVIALQAHDPNSVVYFRNLKYKDLSGE</sequence>
<dbReference type="InterPro" id="IPR010496">
    <property type="entry name" value="AL/BT2_dom"/>
</dbReference>
<evidence type="ECO:0000313" key="4">
    <source>
        <dbReference type="Proteomes" id="UP000609651"/>
    </source>
</evidence>
<organism evidence="3 4">
    <name type="scientific">Alienimonas chondri</name>
    <dbReference type="NCBI Taxonomy" id="2681879"/>
    <lineage>
        <taxon>Bacteria</taxon>
        <taxon>Pseudomonadati</taxon>
        <taxon>Planctomycetota</taxon>
        <taxon>Planctomycetia</taxon>
        <taxon>Planctomycetales</taxon>
        <taxon>Planctomycetaceae</taxon>
        <taxon>Alienimonas</taxon>
    </lineage>
</organism>
<dbReference type="Pfam" id="PF06439">
    <property type="entry name" value="3keto-disac_hyd"/>
    <property type="match status" value="1"/>
</dbReference>
<dbReference type="SUPFAM" id="SSF49899">
    <property type="entry name" value="Concanavalin A-like lectins/glucanases"/>
    <property type="match status" value="1"/>
</dbReference>
<feature type="signal peptide" evidence="1">
    <location>
        <begin position="1"/>
        <end position="19"/>
    </location>
</feature>
<dbReference type="InterPro" id="IPR013320">
    <property type="entry name" value="ConA-like_dom_sf"/>
</dbReference>
<evidence type="ECO:0000256" key="1">
    <source>
        <dbReference type="SAM" id="SignalP"/>
    </source>
</evidence>
<comment type="caution">
    <text evidence="3">The sequence shown here is derived from an EMBL/GenBank/DDBJ whole genome shotgun (WGS) entry which is preliminary data.</text>
</comment>
<keyword evidence="1" id="KW-0732">Signal</keyword>
<accession>A0ABX1VAJ0</accession>
<name>A0ABX1VAJ0_9PLAN</name>